<dbReference type="GO" id="GO:0004659">
    <property type="term" value="F:prenyltransferase activity"/>
    <property type="evidence" value="ECO:0007669"/>
    <property type="project" value="InterPro"/>
</dbReference>
<evidence type="ECO:0000313" key="6">
    <source>
        <dbReference type="Proteomes" id="UP001310890"/>
    </source>
</evidence>
<feature type="compositionally biased region" description="Polar residues" evidence="4">
    <location>
        <begin position="556"/>
        <end position="569"/>
    </location>
</feature>
<feature type="region of interest" description="Disordered" evidence="4">
    <location>
        <begin position="556"/>
        <end position="580"/>
    </location>
</feature>
<dbReference type="SUPFAM" id="SSF48576">
    <property type="entry name" value="Terpenoid synthases"/>
    <property type="match status" value="1"/>
</dbReference>
<evidence type="ECO:0000256" key="1">
    <source>
        <dbReference type="ARBA" id="ARBA00022679"/>
    </source>
</evidence>
<dbReference type="SFLD" id="SFLDS00005">
    <property type="entry name" value="Isoprenoid_Synthase_Type_I"/>
    <property type="match status" value="1"/>
</dbReference>
<proteinExistence type="predicted"/>
<dbReference type="GO" id="GO:0046165">
    <property type="term" value="P:alcohol biosynthetic process"/>
    <property type="evidence" value="ECO:0007669"/>
    <property type="project" value="UniProtKB-ARBA"/>
</dbReference>
<dbReference type="GO" id="GO:0043386">
    <property type="term" value="P:mycotoxin biosynthetic process"/>
    <property type="evidence" value="ECO:0007669"/>
    <property type="project" value="UniProtKB-ARBA"/>
</dbReference>
<dbReference type="AlphaFoldDB" id="A0AAN7YIS8"/>
<name>A0AAN7YIS8_9PEZI</name>
<dbReference type="InterPro" id="IPR008930">
    <property type="entry name" value="Terpenoid_cyclase/PrenylTrfase"/>
</dbReference>
<evidence type="ECO:0000256" key="2">
    <source>
        <dbReference type="ARBA" id="ARBA00022723"/>
    </source>
</evidence>
<evidence type="ECO:0000256" key="4">
    <source>
        <dbReference type="SAM" id="MobiDB-lite"/>
    </source>
</evidence>
<protein>
    <submittedName>
        <fullName evidence="5">Uncharacterized protein</fullName>
    </submittedName>
</protein>
<evidence type="ECO:0000256" key="3">
    <source>
        <dbReference type="ARBA" id="ARBA00022842"/>
    </source>
</evidence>
<comment type="caution">
    <text evidence="5">The sequence shown here is derived from an EMBL/GenBank/DDBJ whole genome shotgun (WGS) entry which is preliminary data.</text>
</comment>
<keyword evidence="1" id="KW-0808">Transferase</keyword>
<keyword evidence="3" id="KW-0460">Magnesium</keyword>
<dbReference type="SUPFAM" id="SSF48239">
    <property type="entry name" value="Terpenoid cyclases/Protein prenyltransferases"/>
    <property type="match status" value="2"/>
</dbReference>
<dbReference type="InterPro" id="IPR033749">
    <property type="entry name" value="Polyprenyl_synt_CS"/>
</dbReference>
<dbReference type="Gene3D" id="1.10.600.10">
    <property type="entry name" value="Farnesyl Diphosphate Synthase"/>
    <property type="match status" value="1"/>
</dbReference>
<evidence type="ECO:0000313" key="5">
    <source>
        <dbReference type="EMBL" id="KAK5116144.1"/>
    </source>
</evidence>
<dbReference type="PANTHER" id="PTHR12001">
    <property type="entry name" value="GERANYLGERANYL PYROPHOSPHATE SYNTHASE"/>
    <property type="match status" value="1"/>
</dbReference>
<keyword evidence="2" id="KW-0479">Metal-binding</keyword>
<dbReference type="InterPro" id="IPR000092">
    <property type="entry name" value="Polyprenyl_synt"/>
</dbReference>
<dbReference type="PROSITE" id="PS00723">
    <property type="entry name" value="POLYPRENYL_SYNTHASE_1"/>
    <property type="match status" value="1"/>
</dbReference>
<dbReference type="Gene3D" id="1.50.10.20">
    <property type="match status" value="1"/>
</dbReference>
<dbReference type="GO" id="GO:0008299">
    <property type="term" value="P:isoprenoid biosynthetic process"/>
    <property type="evidence" value="ECO:0007669"/>
    <property type="project" value="InterPro"/>
</dbReference>
<dbReference type="GO" id="GO:0046872">
    <property type="term" value="F:metal ion binding"/>
    <property type="evidence" value="ECO:0007669"/>
    <property type="project" value="UniProtKB-KW"/>
</dbReference>
<dbReference type="InterPro" id="IPR008949">
    <property type="entry name" value="Isoprenoid_synthase_dom_sf"/>
</dbReference>
<dbReference type="PANTHER" id="PTHR12001:SF44">
    <property type="entry name" value="GERANYLGERANYL PYROPHOSPHATE SYNTHASE"/>
    <property type="match status" value="1"/>
</dbReference>
<sequence>MSIEELDQRAIALLDRLTSDLDRKHGSGCMSVAVYDTAWVSLITKTIRTDKIWLFPQTFEYLLREQQGDGSWPSYASQIDGILNTAASLLSLLRHAKGPLQVNLDDAGIEGRIQGATGALQRLLQSWDVASTVHVGFEILVPAMLEYLQAEGIVFDFPQRETLLAFNKQKLKKFQPEYLYGPHQLTALHSLEAFVGKIEFDKVAHHRINGSFMASPSSTAAYMLNASQWSEDCEEYIRQVLGNGAGQGNGGIPSAFPSTIFELTWSLSTLLEGDFEFATLAPFHASKAASFLKKQLTAGKGATGFAPGLGADADDTAKSMLILSLLHHDVSVDPLLEHFESDHYFKTYPLERDPSFSANCNVLAALLHAEDPSKYTKQIEKVVQFLISVYRDHGLHIRDKWNISPLYSLMLLAQAGARILSLVRDNIISTLPMDMINTTIPQMRAEVVGFVLESQNENGSWGRGSTHEETAYSLLILSASLSVFDAADEPRVQSAVEEGRHYLQSTHATGPEYLWVEKVTYTSEILCESYTLAALKATANFKAKCSAALLHNSESATTTSGKTSCNATNGHPRIDSGVASPQRSAILEGEKENGTGFDNSNTLPREGNTTVTSIASAVVSNNDATAVQPETWSLENEKIVLGPYEYLRKQPGKDLRTLFIAAFNEWLLVPPAKLERIQDIVRMLHTASLLVDDIEDNSDLRRGKPVAHSIFGTAQTFNSGNYVYFLALDEVRKLNNPGATDVFIEELINLHRGQGMELFWRDNLTCPTEEQYIQMASNKTGGLFRLAVRLMQAESPTTHDCLPLVNLLGLQFQICDDYLNLCSTTYTHNKGLCEDLTEGKFSFPIIHSVRADMENKELLGVLRQKTKDVEVKKYAVEYVKGTGSFEYTRRVVKELGGKTEALVDRYEGEGWGSGDSVRKLLGRMRLE</sequence>
<organism evidence="5 6">
    <name type="scientific">Meristemomyces frigidus</name>
    <dbReference type="NCBI Taxonomy" id="1508187"/>
    <lineage>
        <taxon>Eukaryota</taxon>
        <taxon>Fungi</taxon>
        <taxon>Dikarya</taxon>
        <taxon>Ascomycota</taxon>
        <taxon>Pezizomycotina</taxon>
        <taxon>Dothideomycetes</taxon>
        <taxon>Dothideomycetidae</taxon>
        <taxon>Mycosphaerellales</taxon>
        <taxon>Teratosphaeriaceae</taxon>
        <taxon>Meristemomyces</taxon>
    </lineage>
</organism>
<dbReference type="PROSITE" id="PS00444">
    <property type="entry name" value="POLYPRENYL_SYNTHASE_2"/>
    <property type="match status" value="1"/>
</dbReference>
<accession>A0AAN7YIS8</accession>
<dbReference type="EMBL" id="JAVRRL010000009">
    <property type="protein sequence ID" value="KAK5116144.1"/>
    <property type="molecule type" value="Genomic_DNA"/>
</dbReference>
<dbReference type="Proteomes" id="UP001310890">
    <property type="component" value="Unassembled WGS sequence"/>
</dbReference>
<reference evidence="5" key="1">
    <citation type="submission" date="2023-08" db="EMBL/GenBank/DDBJ databases">
        <title>Black Yeasts Isolated from many extreme environments.</title>
        <authorList>
            <person name="Coleine C."/>
            <person name="Stajich J.E."/>
            <person name="Selbmann L."/>
        </authorList>
    </citation>
    <scope>NUCLEOTIDE SEQUENCE</scope>
    <source>
        <strain evidence="5">CCFEE 5401</strain>
    </source>
</reference>
<gene>
    <name evidence="5" type="ORF">LTR62_008470</name>
</gene>
<dbReference type="CDD" id="cd00685">
    <property type="entry name" value="Trans_IPPS_HT"/>
    <property type="match status" value="1"/>
</dbReference>
<dbReference type="Gene3D" id="1.50.10.160">
    <property type="match status" value="1"/>
</dbReference>
<dbReference type="Pfam" id="PF00348">
    <property type="entry name" value="polyprenyl_synt"/>
    <property type="match status" value="1"/>
</dbReference>